<dbReference type="PANTHER" id="PTHR10067">
    <property type="entry name" value="PHOSPHATIDYLSERINE DECARBOXYLASE"/>
    <property type="match status" value="1"/>
</dbReference>
<keyword evidence="10" id="KW-0670">Pyruvate</keyword>
<proteinExistence type="predicted"/>
<keyword evidence="12" id="KW-0732">Signal</keyword>
<reference evidence="13 14" key="1">
    <citation type="submission" date="2024-01" db="EMBL/GenBank/DDBJ databases">
        <title>Complete genome of Cladobotryum mycophilum ATHUM6906.</title>
        <authorList>
            <person name="Christinaki A.C."/>
            <person name="Myridakis A.I."/>
            <person name="Kouvelis V.N."/>
        </authorList>
    </citation>
    <scope>NUCLEOTIDE SEQUENCE [LARGE SCALE GENOMIC DNA]</scope>
    <source>
        <strain evidence="13 14">ATHUM6906</strain>
    </source>
</reference>
<evidence type="ECO:0000256" key="12">
    <source>
        <dbReference type="SAM" id="SignalP"/>
    </source>
</evidence>
<evidence type="ECO:0000256" key="9">
    <source>
        <dbReference type="ARBA" id="ARBA00023264"/>
    </source>
</evidence>
<dbReference type="PANTHER" id="PTHR10067:SF11">
    <property type="entry name" value="PHOSPHATIDYLSERINE DECARBOXYLASE"/>
    <property type="match status" value="1"/>
</dbReference>
<sequence length="354" mass="40293">MFILRILHSIADLFLSWTHLSQNVPVGWRSLDRKTGKLEREQQPLIKKLKLLFLFNPFTEWLDTTHAMRLWLHEKSIEKGREEGTKKSKKQIKGFVDSYGINMNEFEPSDLNAYDTFEDFFIRTHKSGSRPITDQENNSLATVVADSRVVVYNSVDEAKKLWIKGNDFSISNLVMDMKLGEHFSGAAVASFRLSPQDYHRFHSPVTGKIKLFRSIPGDYYQVDPIALRSKVDILTRNRREYVIIETEEFGDVLFVAIGATDVGSVQIHDHWQEAGSEIKKGDEIGLFQFGGSSVVVAFQRGRIKFDHDLVDLSRRQIQTSVEVGMSLGSSVEDGFQDTQGTDDGEKTYAEAAKF</sequence>
<evidence type="ECO:0000256" key="4">
    <source>
        <dbReference type="ARBA" id="ARBA00022516"/>
    </source>
</evidence>
<keyword evidence="8" id="KW-0456">Lyase</keyword>
<evidence type="ECO:0000313" key="14">
    <source>
        <dbReference type="Proteomes" id="UP001338125"/>
    </source>
</evidence>
<keyword evidence="6" id="KW-0443">Lipid metabolism</keyword>
<organism evidence="13 14">
    <name type="scientific">Cladobotryum mycophilum</name>
    <dbReference type="NCBI Taxonomy" id="491253"/>
    <lineage>
        <taxon>Eukaryota</taxon>
        <taxon>Fungi</taxon>
        <taxon>Dikarya</taxon>
        <taxon>Ascomycota</taxon>
        <taxon>Pezizomycotina</taxon>
        <taxon>Sordariomycetes</taxon>
        <taxon>Hypocreomycetidae</taxon>
        <taxon>Hypocreales</taxon>
        <taxon>Hypocreaceae</taxon>
        <taxon>Cladobotryum</taxon>
    </lineage>
</organism>
<dbReference type="EMBL" id="JAVFKD010000012">
    <property type="protein sequence ID" value="KAK5992533.1"/>
    <property type="molecule type" value="Genomic_DNA"/>
</dbReference>
<evidence type="ECO:0000256" key="8">
    <source>
        <dbReference type="ARBA" id="ARBA00023239"/>
    </source>
</evidence>
<evidence type="ECO:0000313" key="13">
    <source>
        <dbReference type="EMBL" id="KAK5992533.1"/>
    </source>
</evidence>
<dbReference type="Proteomes" id="UP001338125">
    <property type="component" value="Unassembled WGS sequence"/>
</dbReference>
<evidence type="ECO:0000256" key="6">
    <source>
        <dbReference type="ARBA" id="ARBA00023098"/>
    </source>
</evidence>
<keyword evidence="5" id="KW-0210">Decarboxylase</keyword>
<accession>A0ABR0SK59</accession>
<protein>
    <recommendedName>
        <fullName evidence="3">phosphatidylserine decarboxylase</fullName>
        <ecNumber evidence="3">4.1.1.65</ecNumber>
    </recommendedName>
</protein>
<comment type="pathway">
    <text evidence="2">Lipid metabolism.</text>
</comment>
<evidence type="ECO:0000256" key="5">
    <source>
        <dbReference type="ARBA" id="ARBA00022793"/>
    </source>
</evidence>
<keyword evidence="7" id="KW-0594">Phospholipid biosynthesis</keyword>
<evidence type="ECO:0000256" key="10">
    <source>
        <dbReference type="ARBA" id="ARBA00023317"/>
    </source>
</evidence>
<evidence type="ECO:0000256" key="1">
    <source>
        <dbReference type="ARBA" id="ARBA00001928"/>
    </source>
</evidence>
<keyword evidence="4" id="KW-0444">Lipid biosynthesis</keyword>
<evidence type="ECO:0000256" key="7">
    <source>
        <dbReference type="ARBA" id="ARBA00023209"/>
    </source>
</evidence>
<keyword evidence="9" id="KW-1208">Phospholipid metabolism</keyword>
<evidence type="ECO:0000256" key="3">
    <source>
        <dbReference type="ARBA" id="ARBA00012243"/>
    </source>
</evidence>
<comment type="caution">
    <text evidence="13">The sequence shown here is derived from an EMBL/GenBank/DDBJ whole genome shotgun (WGS) entry which is preliminary data.</text>
</comment>
<feature type="signal peptide" evidence="12">
    <location>
        <begin position="1"/>
        <end position="23"/>
    </location>
</feature>
<gene>
    <name evidence="13" type="ORF">PT974_05944</name>
</gene>
<dbReference type="Pfam" id="PF02666">
    <property type="entry name" value="PS_Dcarbxylase"/>
    <property type="match status" value="1"/>
</dbReference>
<evidence type="ECO:0000256" key="2">
    <source>
        <dbReference type="ARBA" id="ARBA00005189"/>
    </source>
</evidence>
<comment type="cofactor">
    <cofactor evidence="1">
        <name>pyruvate</name>
        <dbReference type="ChEBI" id="CHEBI:15361"/>
    </cofactor>
</comment>
<dbReference type="InterPro" id="IPR033177">
    <property type="entry name" value="PSD-B"/>
</dbReference>
<dbReference type="NCBIfam" id="TIGR00163">
    <property type="entry name" value="PS_decarb"/>
    <property type="match status" value="1"/>
</dbReference>
<name>A0ABR0SK59_9HYPO</name>
<dbReference type="EC" id="4.1.1.65" evidence="3"/>
<dbReference type="InterPro" id="IPR003817">
    <property type="entry name" value="PS_Dcarbxylase"/>
</dbReference>
<keyword evidence="14" id="KW-1185">Reference proteome</keyword>
<comment type="pathway">
    <text evidence="11">Phospholipid metabolism; phosphatidylethanolamine biosynthesis.</text>
</comment>
<feature type="chain" id="PRO_5045639427" description="phosphatidylserine decarboxylase" evidence="12">
    <location>
        <begin position="24"/>
        <end position="354"/>
    </location>
</feature>
<evidence type="ECO:0000256" key="11">
    <source>
        <dbReference type="ARBA" id="ARBA00024326"/>
    </source>
</evidence>